<dbReference type="OrthoDB" id="5946976at2759"/>
<name>A0A2G5V6A8_9PELO</name>
<evidence type="ECO:0000259" key="1">
    <source>
        <dbReference type="Pfam" id="PF00144"/>
    </source>
</evidence>
<dbReference type="InterPro" id="IPR052907">
    <property type="entry name" value="Beta-lactamase/esterase"/>
</dbReference>
<reference evidence="3" key="1">
    <citation type="submission" date="2017-10" db="EMBL/GenBank/DDBJ databases">
        <title>Rapid genome shrinkage in a self-fertile nematode reveals novel sperm competition proteins.</title>
        <authorList>
            <person name="Yin D."/>
            <person name="Schwarz E.M."/>
            <person name="Thomas C.G."/>
            <person name="Felde R.L."/>
            <person name="Korf I.F."/>
            <person name="Cutter A.D."/>
            <person name="Schartner C.M."/>
            <person name="Ralston E.J."/>
            <person name="Meyer B.J."/>
            <person name="Haag E.S."/>
        </authorList>
    </citation>
    <scope>NUCLEOTIDE SEQUENCE [LARGE SCALE GENOMIC DNA]</scope>
    <source>
        <strain evidence="3">JU1422</strain>
    </source>
</reference>
<sequence length="127" mass="14773">MQKKETFFVGVPLKDSIELYHSFQKIKHPRNMTAFDHMIGEPQNKEHGFTYFKSPLQTWQFGHPGVGGQMIRADPDNELIVAYLTNGMKTAGCEDHVFTFNRLQRKVYECLKRIPKFELPPPEDSDE</sequence>
<dbReference type="PANTHER" id="PTHR43319">
    <property type="entry name" value="BETA-LACTAMASE-RELATED"/>
    <property type="match status" value="1"/>
</dbReference>
<accession>A0A2G5V6A8</accession>
<dbReference type="Proteomes" id="UP000230233">
    <property type="component" value="Chromosome II"/>
</dbReference>
<gene>
    <name evidence="2" type="primary">Cnig_chr_II.g6535</name>
    <name evidence="2" type="ORF">B9Z55_006535</name>
</gene>
<dbReference type="PANTHER" id="PTHR43319:SF3">
    <property type="entry name" value="BETA-LACTAMASE-RELATED DOMAIN-CONTAINING PROTEIN"/>
    <property type="match status" value="1"/>
</dbReference>
<evidence type="ECO:0000313" key="3">
    <source>
        <dbReference type="Proteomes" id="UP000230233"/>
    </source>
</evidence>
<dbReference type="InterPro" id="IPR001466">
    <property type="entry name" value="Beta-lactam-related"/>
</dbReference>
<dbReference type="STRING" id="1611254.A0A2G5V6A8"/>
<organism evidence="2 3">
    <name type="scientific">Caenorhabditis nigoni</name>
    <dbReference type="NCBI Taxonomy" id="1611254"/>
    <lineage>
        <taxon>Eukaryota</taxon>
        <taxon>Metazoa</taxon>
        <taxon>Ecdysozoa</taxon>
        <taxon>Nematoda</taxon>
        <taxon>Chromadorea</taxon>
        <taxon>Rhabditida</taxon>
        <taxon>Rhabditina</taxon>
        <taxon>Rhabditomorpha</taxon>
        <taxon>Rhabditoidea</taxon>
        <taxon>Rhabditidae</taxon>
        <taxon>Peloderinae</taxon>
        <taxon>Caenorhabditis</taxon>
    </lineage>
</organism>
<proteinExistence type="predicted"/>
<dbReference type="InterPro" id="IPR012338">
    <property type="entry name" value="Beta-lactam/transpept-like"/>
</dbReference>
<protein>
    <recommendedName>
        <fullName evidence="1">Beta-lactamase-related domain-containing protein</fullName>
    </recommendedName>
</protein>
<dbReference type="SUPFAM" id="SSF56601">
    <property type="entry name" value="beta-lactamase/transpeptidase-like"/>
    <property type="match status" value="1"/>
</dbReference>
<dbReference type="AlphaFoldDB" id="A0A2G5V6A8"/>
<keyword evidence="3" id="KW-1185">Reference proteome</keyword>
<dbReference type="Gene3D" id="3.40.710.10">
    <property type="entry name" value="DD-peptidase/beta-lactamase superfamily"/>
    <property type="match status" value="1"/>
</dbReference>
<feature type="domain" description="Beta-lactamase-related" evidence="1">
    <location>
        <begin position="29"/>
        <end position="97"/>
    </location>
</feature>
<dbReference type="EMBL" id="PDUG01000002">
    <property type="protein sequence ID" value="PIC47056.1"/>
    <property type="molecule type" value="Genomic_DNA"/>
</dbReference>
<dbReference type="Pfam" id="PF00144">
    <property type="entry name" value="Beta-lactamase"/>
    <property type="match status" value="1"/>
</dbReference>
<comment type="caution">
    <text evidence="2">The sequence shown here is derived from an EMBL/GenBank/DDBJ whole genome shotgun (WGS) entry which is preliminary data.</text>
</comment>
<evidence type="ECO:0000313" key="2">
    <source>
        <dbReference type="EMBL" id="PIC47056.1"/>
    </source>
</evidence>